<dbReference type="PANTHER" id="PTHR30040:SF2">
    <property type="entry name" value="FAD:PROTEIN FMN TRANSFERASE"/>
    <property type="match status" value="1"/>
</dbReference>
<proteinExistence type="inferred from homology"/>
<dbReference type="Gene3D" id="3.10.520.10">
    <property type="entry name" value="ApbE-like domains"/>
    <property type="match status" value="1"/>
</dbReference>
<comment type="cofactor">
    <cofactor evidence="11">
        <name>Mg(2+)</name>
        <dbReference type="ChEBI" id="CHEBI:18420"/>
    </cofactor>
    <cofactor evidence="11">
        <name>Mn(2+)</name>
        <dbReference type="ChEBI" id="CHEBI:29035"/>
    </cofactor>
    <text evidence="11">Magnesium. Can also use manganese.</text>
</comment>
<feature type="binding site" evidence="11">
    <location>
        <position position="317"/>
    </location>
    <ligand>
        <name>Mg(2+)</name>
        <dbReference type="ChEBI" id="CHEBI:18420"/>
    </ligand>
</feature>
<sequence>MTVLPRDNAEAPRGLGVTLFLALAICGCASASAPTPVRWSGQTMGTTYSVAVTALPEGATKEALAAAVEEELAAVNRQMSTWDPDSELSRFNASASTDWFPVSPETAAVTALALEIAAESGGAFDPTVGPLVDLWGFGDDARPSRVPSDEALDAARELVGFDKLEVRLDPPALKKALPGVRVNLSAIAKGHGVDRVAERLAAAGVTDSLVEVGGEVRAAGTKAGGEPWTVGVERPIQDPTGHRRAVQRGIALHGGPDVRALATSGNYRSFYELDGETVVHTLDPRTGRPVLVASDGPNLDSATVLAADCATADALATAAMVLGPADGLALLERRGIAGLLIVRVGDRFEEVPTAAFQRQFGDK</sequence>
<name>A0A517PBH6_9PLAN</name>
<evidence type="ECO:0000256" key="2">
    <source>
        <dbReference type="ARBA" id="ARBA00016337"/>
    </source>
</evidence>
<dbReference type="AlphaFoldDB" id="A0A517PBH6"/>
<evidence type="ECO:0000256" key="12">
    <source>
        <dbReference type="RuleBase" id="RU363002"/>
    </source>
</evidence>
<dbReference type="GO" id="GO:0046872">
    <property type="term" value="F:metal ion binding"/>
    <property type="evidence" value="ECO:0007669"/>
    <property type="project" value="UniProtKB-UniRule"/>
</dbReference>
<keyword evidence="14" id="KW-1185">Reference proteome</keyword>
<evidence type="ECO:0000256" key="4">
    <source>
        <dbReference type="ARBA" id="ARBA00022679"/>
    </source>
</evidence>
<dbReference type="PIRSF" id="PIRSF006268">
    <property type="entry name" value="ApbE"/>
    <property type="match status" value="1"/>
</dbReference>
<reference evidence="13 14" key="1">
    <citation type="submission" date="2019-02" db="EMBL/GenBank/DDBJ databases">
        <title>Deep-cultivation of Planctomycetes and their phenomic and genomic characterization uncovers novel biology.</title>
        <authorList>
            <person name="Wiegand S."/>
            <person name="Jogler M."/>
            <person name="Boedeker C."/>
            <person name="Pinto D."/>
            <person name="Vollmers J."/>
            <person name="Rivas-Marin E."/>
            <person name="Kohn T."/>
            <person name="Peeters S.H."/>
            <person name="Heuer A."/>
            <person name="Rast P."/>
            <person name="Oberbeckmann S."/>
            <person name="Bunk B."/>
            <person name="Jeske O."/>
            <person name="Meyerdierks A."/>
            <person name="Storesund J.E."/>
            <person name="Kallscheuer N."/>
            <person name="Luecker S."/>
            <person name="Lage O.M."/>
            <person name="Pohl T."/>
            <person name="Merkel B.J."/>
            <person name="Hornburger P."/>
            <person name="Mueller R.-W."/>
            <person name="Bruemmer F."/>
            <person name="Labrenz M."/>
            <person name="Spormann A.M."/>
            <person name="Op den Camp H."/>
            <person name="Overmann J."/>
            <person name="Amann R."/>
            <person name="Jetten M.S.M."/>
            <person name="Mascher T."/>
            <person name="Medema M.H."/>
            <person name="Devos D.P."/>
            <person name="Kaster A.-K."/>
            <person name="Ovreas L."/>
            <person name="Rohde M."/>
            <person name="Galperin M.Y."/>
            <person name="Jogler C."/>
        </authorList>
    </citation>
    <scope>NUCLEOTIDE SEQUENCE [LARGE SCALE GENOMIC DNA]</scope>
    <source>
        <strain evidence="13 14">CA12</strain>
    </source>
</reference>
<evidence type="ECO:0000256" key="7">
    <source>
        <dbReference type="ARBA" id="ARBA00022842"/>
    </source>
</evidence>
<keyword evidence="12" id="KW-0997">Cell inner membrane</keyword>
<comment type="catalytic activity">
    <reaction evidence="9 10 12">
        <text>L-threonyl-[protein] + FAD = FMN-L-threonyl-[protein] + AMP + H(+)</text>
        <dbReference type="Rhea" id="RHEA:36847"/>
        <dbReference type="Rhea" id="RHEA-COMP:11060"/>
        <dbReference type="Rhea" id="RHEA-COMP:11061"/>
        <dbReference type="ChEBI" id="CHEBI:15378"/>
        <dbReference type="ChEBI" id="CHEBI:30013"/>
        <dbReference type="ChEBI" id="CHEBI:57692"/>
        <dbReference type="ChEBI" id="CHEBI:74257"/>
        <dbReference type="ChEBI" id="CHEBI:456215"/>
        <dbReference type="EC" id="2.7.1.180"/>
    </reaction>
</comment>
<evidence type="ECO:0000256" key="3">
    <source>
        <dbReference type="ARBA" id="ARBA00022630"/>
    </source>
</evidence>
<keyword evidence="7 10" id="KW-0460">Magnesium</keyword>
<dbReference type="GO" id="GO:0005886">
    <property type="term" value="C:plasma membrane"/>
    <property type="evidence" value="ECO:0007669"/>
    <property type="project" value="UniProtKB-SubCell"/>
</dbReference>
<comment type="function">
    <text evidence="12">Flavin transferase that catalyzes the transfer of the FMN moiety of FAD and its covalent binding to the hydroxyl group of a threonine residue in a target flavoprotein.</text>
</comment>
<gene>
    <name evidence="13" type="primary">apbE_2</name>
    <name evidence="13" type="ORF">CA12_28180</name>
</gene>
<dbReference type="InterPro" id="IPR024932">
    <property type="entry name" value="ApbE"/>
</dbReference>
<organism evidence="13 14">
    <name type="scientific">Alienimonas californiensis</name>
    <dbReference type="NCBI Taxonomy" id="2527989"/>
    <lineage>
        <taxon>Bacteria</taxon>
        <taxon>Pseudomonadati</taxon>
        <taxon>Planctomycetota</taxon>
        <taxon>Planctomycetia</taxon>
        <taxon>Planctomycetales</taxon>
        <taxon>Planctomycetaceae</taxon>
        <taxon>Alienimonas</taxon>
    </lineage>
</organism>
<dbReference type="InterPro" id="IPR003374">
    <property type="entry name" value="ApbE-like_sf"/>
</dbReference>
<protein>
    <recommendedName>
        <fullName evidence="2 10">FAD:protein FMN transferase</fullName>
        <ecNumber evidence="1 10">2.7.1.180</ecNumber>
    </recommendedName>
    <alternativeName>
        <fullName evidence="8 10">Flavin transferase</fullName>
    </alternativeName>
</protein>
<evidence type="ECO:0000313" key="13">
    <source>
        <dbReference type="EMBL" id="QDT16712.1"/>
    </source>
</evidence>
<dbReference type="Proteomes" id="UP000318741">
    <property type="component" value="Chromosome"/>
</dbReference>
<dbReference type="KEGG" id="acaf:CA12_28180"/>
<dbReference type="RefSeq" id="WP_145359650.1">
    <property type="nucleotide sequence ID" value="NZ_CP036265.1"/>
</dbReference>
<dbReference type="PROSITE" id="PS51257">
    <property type="entry name" value="PROKAR_LIPOPROTEIN"/>
    <property type="match status" value="1"/>
</dbReference>
<dbReference type="GO" id="GO:0016740">
    <property type="term" value="F:transferase activity"/>
    <property type="evidence" value="ECO:0007669"/>
    <property type="project" value="UniProtKB-UniRule"/>
</dbReference>
<comment type="subcellular location">
    <subcellularLocation>
        <location evidence="12">Cell inner membrane</location>
        <topology evidence="12">Lipid-anchor</topology>
        <orientation evidence="12">Periplasmic side</orientation>
    </subcellularLocation>
</comment>
<accession>A0A517PBH6</accession>
<evidence type="ECO:0000256" key="8">
    <source>
        <dbReference type="ARBA" id="ARBA00031306"/>
    </source>
</evidence>
<evidence type="ECO:0000313" key="14">
    <source>
        <dbReference type="Proteomes" id="UP000318741"/>
    </source>
</evidence>
<feature type="binding site" evidence="11">
    <location>
        <position position="313"/>
    </location>
    <ligand>
        <name>Mg(2+)</name>
        <dbReference type="ChEBI" id="CHEBI:18420"/>
    </ligand>
</feature>
<keyword evidence="5 10" id="KW-0479">Metal-binding</keyword>
<dbReference type="SUPFAM" id="SSF143631">
    <property type="entry name" value="ApbE-like"/>
    <property type="match status" value="1"/>
</dbReference>
<dbReference type="Pfam" id="PF02424">
    <property type="entry name" value="ApbE"/>
    <property type="match status" value="1"/>
</dbReference>
<dbReference type="EMBL" id="CP036265">
    <property type="protein sequence ID" value="QDT16712.1"/>
    <property type="molecule type" value="Genomic_DNA"/>
</dbReference>
<dbReference type="OrthoDB" id="9778595at2"/>
<feature type="binding site" evidence="11">
    <location>
        <position position="186"/>
    </location>
    <ligand>
        <name>Mg(2+)</name>
        <dbReference type="ChEBI" id="CHEBI:18420"/>
    </ligand>
</feature>
<keyword evidence="12" id="KW-0472">Membrane</keyword>
<dbReference type="EC" id="2.7.1.180" evidence="1 10"/>
<dbReference type="PANTHER" id="PTHR30040">
    <property type="entry name" value="THIAMINE BIOSYNTHESIS LIPOPROTEIN APBE"/>
    <property type="match status" value="1"/>
</dbReference>
<evidence type="ECO:0000256" key="10">
    <source>
        <dbReference type="PIRNR" id="PIRNR006268"/>
    </source>
</evidence>
<keyword evidence="3 10" id="KW-0285">Flavoprotein</keyword>
<keyword evidence="4 10" id="KW-0808">Transferase</keyword>
<keyword evidence="6 10" id="KW-0274">FAD</keyword>
<evidence type="ECO:0000256" key="5">
    <source>
        <dbReference type="ARBA" id="ARBA00022723"/>
    </source>
</evidence>
<comment type="similarity">
    <text evidence="10 12">Belongs to the ApbE family.</text>
</comment>
<keyword evidence="12 13" id="KW-0449">Lipoprotein</keyword>
<keyword evidence="12" id="KW-1003">Cell membrane</keyword>
<evidence type="ECO:0000256" key="1">
    <source>
        <dbReference type="ARBA" id="ARBA00011955"/>
    </source>
</evidence>
<evidence type="ECO:0000256" key="6">
    <source>
        <dbReference type="ARBA" id="ARBA00022827"/>
    </source>
</evidence>
<evidence type="ECO:0000256" key="11">
    <source>
        <dbReference type="PIRSR" id="PIRSR006268-2"/>
    </source>
</evidence>
<evidence type="ECO:0000256" key="9">
    <source>
        <dbReference type="ARBA" id="ARBA00048540"/>
    </source>
</evidence>